<sequence length="169" mass="18687">MSRRTASWLVGLALLLAGGGLIAWLLMTPPLELPDVAIADLDGEPKTLESWAGKIRVVNFWATWCKPCREEVPMLIAAQRDLTDHDVQIIGLAMDDADTAARFAQEYEINYPVLADTSAVMRVQDQLRAGQGLPVTLVVDRRGRIEARAVGEITREDLDRMLAPLLKQP</sequence>
<dbReference type="SUPFAM" id="SSF52833">
    <property type="entry name" value="Thioredoxin-like"/>
    <property type="match status" value="1"/>
</dbReference>
<name>A0ABU3B9C9_9GAMM</name>
<evidence type="ECO:0000256" key="2">
    <source>
        <dbReference type="ARBA" id="ARBA00022748"/>
    </source>
</evidence>
<evidence type="ECO:0000256" key="4">
    <source>
        <dbReference type="ARBA" id="ARBA00023284"/>
    </source>
</evidence>
<feature type="domain" description="Thioredoxin" evidence="5">
    <location>
        <begin position="27"/>
        <end position="167"/>
    </location>
</feature>
<dbReference type="RefSeq" id="WP_311659388.1">
    <property type="nucleotide sequence ID" value="NZ_JAVRHY010000010.1"/>
</dbReference>
<dbReference type="PROSITE" id="PS51352">
    <property type="entry name" value="THIOREDOXIN_2"/>
    <property type="match status" value="1"/>
</dbReference>
<evidence type="ECO:0000256" key="3">
    <source>
        <dbReference type="ARBA" id="ARBA00023157"/>
    </source>
</evidence>
<dbReference type="PANTHER" id="PTHR42852">
    <property type="entry name" value="THIOL:DISULFIDE INTERCHANGE PROTEIN DSBE"/>
    <property type="match status" value="1"/>
</dbReference>
<keyword evidence="3" id="KW-1015">Disulfide bond</keyword>
<protein>
    <submittedName>
        <fullName evidence="6">TlpA disulfide reductase family protein</fullName>
    </submittedName>
</protein>
<evidence type="ECO:0000256" key="1">
    <source>
        <dbReference type="ARBA" id="ARBA00004196"/>
    </source>
</evidence>
<dbReference type="PANTHER" id="PTHR42852:SF6">
    <property type="entry name" value="THIOL:DISULFIDE INTERCHANGE PROTEIN DSBE"/>
    <property type="match status" value="1"/>
</dbReference>
<evidence type="ECO:0000313" key="7">
    <source>
        <dbReference type="Proteomes" id="UP001259982"/>
    </source>
</evidence>
<gene>
    <name evidence="6" type="ORF">RM531_11375</name>
</gene>
<dbReference type="Gene3D" id="3.40.30.10">
    <property type="entry name" value="Glutaredoxin"/>
    <property type="match status" value="1"/>
</dbReference>
<proteinExistence type="predicted"/>
<comment type="subcellular location">
    <subcellularLocation>
        <location evidence="1">Cell envelope</location>
    </subcellularLocation>
</comment>
<dbReference type="InterPro" id="IPR000866">
    <property type="entry name" value="AhpC/TSA"/>
</dbReference>
<evidence type="ECO:0000259" key="5">
    <source>
        <dbReference type="PROSITE" id="PS51352"/>
    </source>
</evidence>
<accession>A0ABU3B9C9</accession>
<reference evidence="6 7" key="1">
    <citation type="submission" date="2023-09" db="EMBL/GenBank/DDBJ databases">
        <authorList>
            <person name="Rey-Velasco X."/>
        </authorList>
    </citation>
    <scope>NUCLEOTIDE SEQUENCE [LARGE SCALE GENOMIC DNA]</scope>
    <source>
        <strain evidence="6 7">P385</strain>
    </source>
</reference>
<dbReference type="CDD" id="cd02966">
    <property type="entry name" value="TlpA_like_family"/>
    <property type="match status" value="1"/>
</dbReference>
<evidence type="ECO:0000313" key="6">
    <source>
        <dbReference type="EMBL" id="MDT0619075.1"/>
    </source>
</evidence>
<comment type="caution">
    <text evidence="6">The sequence shown here is derived from an EMBL/GenBank/DDBJ whole genome shotgun (WGS) entry which is preliminary data.</text>
</comment>
<dbReference type="InterPro" id="IPR036249">
    <property type="entry name" value="Thioredoxin-like_sf"/>
</dbReference>
<dbReference type="Pfam" id="PF00578">
    <property type="entry name" value="AhpC-TSA"/>
    <property type="match status" value="1"/>
</dbReference>
<dbReference type="InterPro" id="IPR050553">
    <property type="entry name" value="Thioredoxin_ResA/DsbE_sf"/>
</dbReference>
<dbReference type="InterPro" id="IPR013766">
    <property type="entry name" value="Thioredoxin_domain"/>
</dbReference>
<keyword evidence="4" id="KW-0676">Redox-active center</keyword>
<keyword evidence="7" id="KW-1185">Reference proteome</keyword>
<keyword evidence="2" id="KW-0201">Cytochrome c-type biogenesis</keyword>
<dbReference type="Proteomes" id="UP001259982">
    <property type="component" value="Unassembled WGS sequence"/>
</dbReference>
<dbReference type="EMBL" id="JAVRHY010000010">
    <property type="protein sequence ID" value="MDT0619075.1"/>
    <property type="molecule type" value="Genomic_DNA"/>
</dbReference>
<organism evidence="6 7">
    <name type="scientific">Spectribacter acetivorans</name>
    <dbReference type="NCBI Taxonomy" id="3075603"/>
    <lineage>
        <taxon>Bacteria</taxon>
        <taxon>Pseudomonadati</taxon>
        <taxon>Pseudomonadota</taxon>
        <taxon>Gammaproteobacteria</taxon>
        <taxon>Salinisphaerales</taxon>
        <taxon>Salinisphaeraceae</taxon>
        <taxon>Spectribacter</taxon>
    </lineage>
</organism>